<dbReference type="EMBL" id="AVOT02052577">
    <property type="protein sequence ID" value="MBW0547489.1"/>
    <property type="molecule type" value="Genomic_DNA"/>
</dbReference>
<dbReference type="AlphaFoldDB" id="A0A9Q3P167"/>
<evidence type="ECO:0000313" key="2">
    <source>
        <dbReference type="Proteomes" id="UP000765509"/>
    </source>
</evidence>
<reference evidence="1" key="1">
    <citation type="submission" date="2021-03" db="EMBL/GenBank/DDBJ databases">
        <title>Draft genome sequence of rust myrtle Austropuccinia psidii MF-1, a brazilian biotype.</title>
        <authorList>
            <person name="Quecine M.C."/>
            <person name="Pachon D.M.R."/>
            <person name="Bonatelli M.L."/>
            <person name="Correr F.H."/>
            <person name="Franceschini L.M."/>
            <person name="Leite T.F."/>
            <person name="Margarido G.R.A."/>
            <person name="Almeida C.A."/>
            <person name="Ferrarezi J.A."/>
            <person name="Labate C.A."/>
        </authorList>
    </citation>
    <scope>NUCLEOTIDE SEQUENCE</scope>
    <source>
        <strain evidence="1">MF-1</strain>
    </source>
</reference>
<evidence type="ECO:0000313" key="1">
    <source>
        <dbReference type="EMBL" id="MBW0547489.1"/>
    </source>
</evidence>
<comment type="caution">
    <text evidence="1">The sequence shown here is derived from an EMBL/GenBank/DDBJ whole genome shotgun (WGS) entry which is preliminary data.</text>
</comment>
<accession>A0A9Q3P167</accession>
<name>A0A9Q3P167_9BASI</name>
<organism evidence="1 2">
    <name type="scientific">Austropuccinia psidii MF-1</name>
    <dbReference type="NCBI Taxonomy" id="1389203"/>
    <lineage>
        <taxon>Eukaryota</taxon>
        <taxon>Fungi</taxon>
        <taxon>Dikarya</taxon>
        <taxon>Basidiomycota</taxon>
        <taxon>Pucciniomycotina</taxon>
        <taxon>Pucciniomycetes</taxon>
        <taxon>Pucciniales</taxon>
        <taxon>Sphaerophragmiaceae</taxon>
        <taxon>Austropuccinia</taxon>
    </lineage>
</organism>
<protein>
    <submittedName>
        <fullName evidence="1">Uncharacterized protein</fullName>
    </submittedName>
</protein>
<proteinExistence type="predicted"/>
<sequence length="155" mass="18128">MTILHQAQNIHKNNNGLSRWALINTPDNPSYVPTRAQPQITIEEIDITDVGTEFFVEVRESYKKYKNCHILTSLLEKYCKDASVAKSLDDIWKTSYDNGRFHLFYGILYHRSKHTCVMVLCIRMFINKILLELHDKIYSEHLSEDSTMEKIKTCA</sequence>
<keyword evidence="2" id="KW-1185">Reference proteome</keyword>
<gene>
    <name evidence="1" type="ORF">O181_087204</name>
</gene>
<dbReference type="Proteomes" id="UP000765509">
    <property type="component" value="Unassembled WGS sequence"/>
</dbReference>